<dbReference type="InterPro" id="IPR011047">
    <property type="entry name" value="Quinoprotein_ADH-like_sf"/>
</dbReference>
<sequence length="512" mass="51115">MLRPMVATTAVTAALILVAGCGGSDKKSDSGSGNGGQSTTSATPSTPTVPSFDPPKALTVAAAFPSADYQGRSSLDEAQMGIAGQVALIGGFAGLSGHDVANPNNQWMIPSKAADTTTVSGASKPMAAKIDGKDVAVVAYAETDKGNGTQKPKGLVVVQWIDVMSGKKIGEVSTPVSTVQGEGDGAVGSPSLMNTAYDPETGQVAVGVSAAGSVSVKSIEMTVFADPKTQKSTVVPGIIAAAVANGVVAGAKAASPGENSQDAMVLLVDGASGKVTKQIPAKEGVLKPVAGAAKHAYFYGSRYTNYGQGTTAEAIISVDLSTGAMVQTVPAVPFESDTTIACYADQATSVVCATTTISQGPQEIMGFDDATGKKVWGFTSKSGSRVVPTVTAAYHGVVYAKAEAQPVLLDAKSGQDLPSAAPSGGPSSSDTPSSGVTPSSGDSPSTGDTPSESDSPSDNGTPGNGDLGLTLYNGKQESPVAVSPFGGVYRQLPTGNDSSDLESVCIFVKATA</sequence>
<protein>
    <recommendedName>
        <fullName evidence="5">Pyrroloquinoline-quinone binding quinoprotein</fullName>
    </recommendedName>
</protein>
<feature type="signal peptide" evidence="2">
    <location>
        <begin position="1"/>
        <end position="19"/>
    </location>
</feature>
<feature type="compositionally biased region" description="Polar residues" evidence="1">
    <location>
        <begin position="452"/>
        <end position="461"/>
    </location>
</feature>
<dbReference type="EMBL" id="SODP01000004">
    <property type="protein sequence ID" value="TDW60961.1"/>
    <property type="molecule type" value="Genomic_DNA"/>
</dbReference>
<dbReference type="SUPFAM" id="SSF50998">
    <property type="entry name" value="Quinoprotein alcohol dehydrogenase-like"/>
    <property type="match status" value="1"/>
</dbReference>
<evidence type="ECO:0000313" key="3">
    <source>
        <dbReference type="EMBL" id="TDW60961.1"/>
    </source>
</evidence>
<evidence type="ECO:0008006" key="5">
    <source>
        <dbReference type="Google" id="ProtNLM"/>
    </source>
</evidence>
<keyword evidence="2" id="KW-0732">Signal</keyword>
<feature type="region of interest" description="Disordered" evidence="1">
    <location>
        <begin position="23"/>
        <end position="54"/>
    </location>
</feature>
<organism evidence="3 4">
    <name type="scientific">Kribbella pratensis</name>
    <dbReference type="NCBI Taxonomy" id="2512112"/>
    <lineage>
        <taxon>Bacteria</taxon>
        <taxon>Bacillati</taxon>
        <taxon>Actinomycetota</taxon>
        <taxon>Actinomycetes</taxon>
        <taxon>Propionibacteriales</taxon>
        <taxon>Kribbellaceae</taxon>
        <taxon>Kribbella</taxon>
    </lineage>
</organism>
<feature type="compositionally biased region" description="Low complexity" evidence="1">
    <location>
        <begin position="418"/>
        <end position="450"/>
    </location>
</feature>
<dbReference type="AlphaFoldDB" id="A0A4R8BUP7"/>
<evidence type="ECO:0000313" key="4">
    <source>
        <dbReference type="Proteomes" id="UP000295146"/>
    </source>
</evidence>
<gene>
    <name evidence="3" type="ORF">EV653_7522</name>
</gene>
<feature type="chain" id="PRO_5038733202" description="Pyrroloquinoline-quinone binding quinoprotein" evidence="2">
    <location>
        <begin position="20"/>
        <end position="512"/>
    </location>
</feature>
<evidence type="ECO:0000256" key="1">
    <source>
        <dbReference type="SAM" id="MobiDB-lite"/>
    </source>
</evidence>
<feature type="region of interest" description="Disordered" evidence="1">
    <location>
        <begin position="413"/>
        <end position="475"/>
    </location>
</feature>
<dbReference type="PROSITE" id="PS51257">
    <property type="entry name" value="PROKAR_LIPOPROTEIN"/>
    <property type="match status" value="1"/>
</dbReference>
<comment type="caution">
    <text evidence="3">The sequence shown here is derived from an EMBL/GenBank/DDBJ whole genome shotgun (WGS) entry which is preliminary data.</text>
</comment>
<dbReference type="Proteomes" id="UP000295146">
    <property type="component" value="Unassembled WGS sequence"/>
</dbReference>
<feature type="compositionally biased region" description="Low complexity" evidence="1">
    <location>
        <begin position="37"/>
        <end position="51"/>
    </location>
</feature>
<evidence type="ECO:0000256" key="2">
    <source>
        <dbReference type="SAM" id="SignalP"/>
    </source>
</evidence>
<proteinExistence type="predicted"/>
<reference evidence="3 4" key="1">
    <citation type="submission" date="2019-03" db="EMBL/GenBank/DDBJ databases">
        <title>Genomic Encyclopedia of Type Strains, Phase III (KMG-III): the genomes of soil and plant-associated and newly described type strains.</title>
        <authorList>
            <person name="Whitman W."/>
        </authorList>
    </citation>
    <scope>NUCLEOTIDE SEQUENCE [LARGE SCALE GENOMIC DNA]</scope>
    <source>
        <strain evidence="3 4">VKM Ac-2573</strain>
    </source>
</reference>
<name>A0A4R8BUP7_9ACTN</name>
<keyword evidence="4" id="KW-1185">Reference proteome</keyword>
<accession>A0A4R8BUP7</accession>